<dbReference type="OrthoDB" id="496981at2759"/>
<dbReference type="EMBL" id="GL732526">
    <property type="protein sequence ID" value="EFX88384.1"/>
    <property type="molecule type" value="Genomic_DNA"/>
</dbReference>
<dbReference type="PANTHER" id="PTHR24197">
    <property type="entry name" value="ANKYRIN REPEAT DOMAIN-CONTAINING PROTEIN 61"/>
    <property type="match status" value="1"/>
</dbReference>
<feature type="region of interest" description="Disordered" evidence="3">
    <location>
        <begin position="1"/>
        <end position="25"/>
    </location>
</feature>
<evidence type="ECO:0000313" key="4">
    <source>
        <dbReference type="EMBL" id="EFX88384.1"/>
    </source>
</evidence>
<dbReference type="HOGENOM" id="CLU_028498_0_0_1"/>
<evidence type="ECO:0000256" key="1">
    <source>
        <dbReference type="ARBA" id="ARBA00022737"/>
    </source>
</evidence>
<name>E9FWS0_DAPPU</name>
<dbReference type="InterPro" id="IPR036770">
    <property type="entry name" value="Ankyrin_rpt-contain_sf"/>
</dbReference>
<dbReference type="KEGG" id="dpx:DAPPUDRAFT_234500"/>
<accession>E9FWS0</accession>
<feature type="compositionally biased region" description="Basic and acidic residues" evidence="3">
    <location>
        <begin position="1"/>
        <end position="20"/>
    </location>
</feature>
<dbReference type="AlphaFoldDB" id="E9FWS0"/>
<keyword evidence="2" id="KW-0040">ANK repeat</keyword>
<keyword evidence="5" id="KW-1185">Reference proteome</keyword>
<dbReference type="Proteomes" id="UP000000305">
    <property type="component" value="Unassembled WGS sequence"/>
</dbReference>
<evidence type="ECO:0000256" key="2">
    <source>
        <dbReference type="ARBA" id="ARBA00023043"/>
    </source>
</evidence>
<gene>
    <name evidence="4" type="ORF">DAPPUDRAFT_234500</name>
</gene>
<dbReference type="SUPFAM" id="SSF48403">
    <property type="entry name" value="Ankyrin repeat"/>
    <property type="match status" value="1"/>
</dbReference>
<sequence>MGSKKKAEEDITPECEEHGNPPKKRKLYGPIDSLLLEVENQNMANLKYLFEQGLDLITPGNFPLGEQWRLVFIPALSDATISDQIIHILKKKYPKIKLVKKNEGTKNPDCLILPRDADTEQRIEVLELVGAACVCHGETEARYYGWSCWYKATNLREGSAILKKSLRPSFWEKIALKGYIEYQSLEDLKALFRQRERQWLTQSFFVIQRISKTCDCYPNIFAVYNLYELLLHEWEKRKLPRPRAFAASLHLFELIGQTEFLDQLVQNPAESFDVVHLTSVEFFNTLQNLLNSWNELKHDMTVLTFDNLMTSLVFSFVYQVKVHDFARIDQIKINDKMTIKSKADKLEEISELILVILKLLVSIPKSKTQSKKLKSLLAIYINIYELKRANQKPNLLLKVCTTHQGRPNEFKLIKLLLKAGADPNAVDQQRCSPLHLLANSELVMCTLWDCSYYATRSKNFAAIVSLILDGRFHKDQVNLRGQSALECLKPKLSLYPNAQLCQLVGNFLQQLQGVRPLSCIAAKVVRKHQLPCEGLPVTLQSMVLQH</sequence>
<keyword evidence="1" id="KW-0677">Repeat</keyword>
<evidence type="ECO:0000256" key="3">
    <source>
        <dbReference type="SAM" id="MobiDB-lite"/>
    </source>
</evidence>
<evidence type="ECO:0000313" key="5">
    <source>
        <dbReference type="Proteomes" id="UP000000305"/>
    </source>
</evidence>
<dbReference type="PANTHER" id="PTHR24197:SF44">
    <property type="entry name" value="ANKYRIN REPEAT DOMAIN-CONTAINING PROTEIN 54"/>
    <property type="match status" value="1"/>
</dbReference>
<reference evidence="4 5" key="1">
    <citation type="journal article" date="2011" name="Science">
        <title>The ecoresponsive genome of Daphnia pulex.</title>
        <authorList>
            <person name="Colbourne J.K."/>
            <person name="Pfrender M.E."/>
            <person name="Gilbert D."/>
            <person name="Thomas W.K."/>
            <person name="Tucker A."/>
            <person name="Oakley T.H."/>
            <person name="Tokishita S."/>
            <person name="Aerts A."/>
            <person name="Arnold G.J."/>
            <person name="Basu M.K."/>
            <person name="Bauer D.J."/>
            <person name="Caceres C.E."/>
            <person name="Carmel L."/>
            <person name="Casola C."/>
            <person name="Choi J.H."/>
            <person name="Detter J.C."/>
            <person name="Dong Q."/>
            <person name="Dusheyko S."/>
            <person name="Eads B.D."/>
            <person name="Frohlich T."/>
            <person name="Geiler-Samerotte K.A."/>
            <person name="Gerlach D."/>
            <person name="Hatcher P."/>
            <person name="Jogdeo S."/>
            <person name="Krijgsveld J."/>
            <person name="Kriventseva E.V."/>
            <person name="Kultz D."/>
            <person name="Laforsch C."/>
            <person name="Lindquist E."/>
            <person name="Lopez J."/>
            <person name="Manak J.R."/>
            <person name="Muller J."/>
            <person name="Pangilinan J."/>
            <person name="Patwardhan R.P."/>
            <person name="Pitluck S."/>
            <person name="Pritham E.J."/>
            <person name="Rechtsteiner A."/>
            <person name="Rho M."/>
            <person name="Rogozin I.B."/>
            <person name="Sakarya O."/>
            <person name="Salamov A."/>
            <person name="Schaack S."/>
            <person name="Shapiro H."/>
            <person name="Shiga Y."/>
            <person name="Skalitzky C."/>
            <person name="Smith Z."/>
            <person name="Souvorov A."/>
            <person name="Sung W."/>
            <person name="Tang Z."/>
            <person name="Tsuchiya D."/>
            <person name="Tu H."/>
            <person name="Vos H."/>
            <person name="Wang M."/>
            <person name="Wolf Y.I."/>
            <person name="Yamagata H."/>
            <person name="Yamada T."/>
            <person name="Ye Y."/>
            <person name="Shaw J.R."/>
            <person name="Andrews J."/>
            <person name="Crease T.J."/>
            <person name="Tang H."/>
            <person name="Lucas S.M."/>
            <person name="Robertson H.M."/>
            <person name="Bork P."/>
            <person name="Koonin E.V."/>
            <person name="Zdobnov E.M."/>
            <person name="Grigoriev I.V."/>
            <person name="Lynch M."/>
            <person name="Boore J.L."/>
        </authorList>
    </citation>
    <scope>NUCLEOTIDE SEQUENCE [LARGE SCALE GENOMIC DNA]</scope>
</reference>
<dbReference type="Gene3D" id="1.25.40.20">
    <property type="entry name" value="Ankyrin repeat-containing domain"/>
    <property type="match status" value="1"/>
</dbReference>
<dbReference type="InParanoid" id="E9FWS0"/>
<protein>
    <submittedName>
        <fullName evidence="4">Uncharacterized protein</fullName>
    </submittedName>
</protein>
<organism evidence="4 5">
    <name type="scientific">Daphnia pulex</name>
    <name type="common">Water flea</name>
    <dbReference type="NCBI Taxonomy" id="6669"/>
    <lineage>
        <taxon>Eukaryota</taxon>
        <taxon>Metazoa</taxon>
        <taxon>Ecdysozoa</taxon>
        <taxon>Arthropoda</taxon>
        <taxon>Crustacea</taxon>
        <taxon>Branchiopoda</taxon>
        <taxon>Diplostraca</taxon>
        <taxon>Cladocera</taxon>
        <taxon>Anomopoda</taxon>
        <taxon>Daphniidae</taxon>
        <taxon>Daphnia</taxon>
    </lineage>
</organism>
<proteinExistence type="predicted"/>